<name>A0A183EDI0_9BILA</name>
<organism evidence="3">
    <name type="scientific">Gongylonema pulchrum</name>
    <dbReference type="NCBI Taxonomy" id="637853"/>
    <lineage>
        <taxon>Eukaryota</taxon>
        <taxon>Metazoa</taxon>
        <taxon>Ecdysozoa</taxon>
        <taxon>Nematoda</taxon>
        <taxon>Chromadorea</taxon>
        <taxon>Rhabditida</taxon>
        <taxon>Spirurina</taxon>
        <taxon>Spiruromorpha</taxon>
        <taxon>Spiruroidea</taxon>
        <taxon>Gongylonematidae</taxon>
        <taxon>Gongylonema</taxon>
    </lineage>
</organism>
<evidence type="ECO:0000313" key="3">
    <source>
        <dbReference type="WBParaSite" id="GPUH_0001904601-mRNA-1"/>
    </source>
</evidence>
<dbReference type="AlphaFoldDB" id="A0A183EDI0"/>
<proteinExistence type="predicted"/>
<dbReference type="EMBL" id="UYRT01087777">
    <property type="protein sequence ID" value="VDN32976.1"/>
    <property type="molecule type" value="Genomic_DNA"/>
</dbReference>
<dbReference type="WBParaSite" id="GPUH_0001904601-mRNA-1">
    <property type="protein sequence ID" value="GPUH_0001904601-mRNA-1"/>
    <property type="gene ID" value="GPUH_0001904601"/>
</dbReference>
<protein>
    <submittedName>
        <fullName evidence="3">Myosin motor domain-containing protein</fullName>
    </submittedName>
</protein>
<accession>A0A183EDI0</accession>
<evidence type="ECO:0000313" key="1">
    <source>
        <dbReference type="EMBL" id="VDN32976.1"/>
    </source>
</evidence>
<evidence type="ECO:0000313" key="2">
    <source>
        <dbReference type="Proteomes" id="UP000271098"/>
    </source>
</evidence>
<dbReference type="Proteomes" id="UP000271098">
    <property type="component" value="Unassembled WGS sequence"/>
</dbReference>
<reference evidence="1 2" key="2">
    <citation type="submission" date="2018-11" db="EMBL/GenBank/DDBJ databases">
        <authorList>
            <consortium name="Pathogen Informatics"/>
        </authorList>
    </citation>
    <scope>NUCLEOTIDE SEQUENCE [LARGE SCALE GENOMIC DNA]</scope>
</reference>
<sequence>MNNEITQEIGADWITGYFRQAPRPEKLSPSTAVYLLLKDYLQKQQFSIRPFYQPCYVSVRRGIPRSLKKGNLQYPKEQWSDGWLASTGGSAFQMKCFKANLA</sequence>
<gene>
    <name evidence="1" type="ORF">GPUH_LOCUS19019</name>
</gene>
<keyword evidence="2" id="KW-1185">Reference proteome</keyword>
<reference evidence="3" key="1">
    <citation type="submission" date="2016-06" db="UniProtKB">
        <authorList>
            <consortium name="WormBaseParasite"/>
        </authorList>
    </citation>
    <scope>IDENTIFICATION</scope>
</reference>